<dbReference type="EMBL" id="BIFQ01000002">
    <property type="protein sequence ID" value="GCE08313.1"/>
    <property type="molecule type" value="Genomic_DNA"/>
</dbReference>
<dbReference type="InterPro" id="IPR018334">
    <property type="entry name" value="ArsR_HTH"/>
</dbReference>
<dbReference type="PANTHER" id="PTHR43132">
    <property type="entry name" value="ARSENICAL RESISTANCE OPERON REPRESSOR ARSR-RELATED"/>
    <property type="match status" value="1"/>
</dbReference>
<dbReference type="Gene3D" id="1.10.10.10">
    <property type="entry name" value="Winged helix-like DNA-binding domain superfamily/Winged helix DNA-binding domain"/>
    <property type="match status" value="1"/>
</dbReference>
<dbReference type="PRINTS" id="PR00778">
    <property type="entry name" value="HTHARSR"/>
</dbReference>
<keyword evidence="3" id="KW-0804">Transcription</keyword>
<dbReference type="RefSeq" id="WP_126600788.1">
    <property type="nucleotide sequence ID" value="NZ_BIFQ01000002.1"/>
</dbReference>
<dbReference type="AlphaFoldDB" id="A0A401ZN96"/>
<sequence>MGKEVEQLPIDRNALEAARQQALSDEHLALIVETFQGLSDQTRARILYALTQRSLCVRDLALLVGVSESAVSHHLRSLRDRRLVKSRREGTVIYYSVDDQHVAALFREAQHHVDHVRHGLPDHPYTLPTHQD</sequence>
<dbReference type="PROSITE" id="PS00846">
    <property type="entry name" value="HTH_ARSR_1"/>
    <property type="match status" value="1"/>
</dbReference>
<comment type="caution">
    <text evidence="5">The sequence shown here is derived from an EMBL/GenBank/DDBJ whole genome shotgun (WGS) entry which is preliminary data.</text>
</comment>
<dbReference type="InterPro" id="IPR001845">
    <property type="entry name" value="HTH_ArsR_DNA-bd_dom"/>
</dbReference>
<evidence type="ECO:0000256" key="2">
    <source>
        <dbReference type="ARBA" id="ARBA00023125"/>
    </source>
</evidence>
<dbReference type="PANTHER" id="PTHR43132:SF6">
    <property type="entry name" value="HTH-TYPE TRANSCRIPTIONAL REPRESSOR CZRA"/>
    <property type="match status" value="1"/>
</dbReference>
<name>A0A401ZN96_9CHLR</name>
<evidence type="ECO:0000256" key="3">
    <source>
        <dbReference type="ARBA" id="ARBA00023163"/>
    </source>
</evidence>
<dbReference type="SMART" id="SM00418">
    <property type="entry name" value="HTH_ARSR"/>
    <property type="match status" value="1"/>
</dbReference>
<gene>
    <name evidence="5" type="ORF">KDAU_56420</name>
</gene>
<dbReference type="GO" id="GO:0003677">
    <property type="term" value="F:DNA binding"/>
    <property type="evidence" value="ECO:0007669"/>
    <property type="project" value="UniProtKB-KW"/>
</dbReference>
<keyword evidence="2" id="KW-0238">DNA-binding</keyword>
<dbReference type="CDD" id="cd00090">
    <property type="entry name" value="HTH_ARSR"/>
    <property type="match status" value="1"/>
</dbReference>
<accession>A0A401ZN96</accession>
<dbReference type="InterPro" id="IPR036390">
    <property type="entry name" value="WH_DNA-bd_sf"/>
</dbReference>
<organism evidence="5 6">
    <name type="scientific">Dictyobacter aurantiacus</name>
    <dbReference type="NCBI Taxonomy" id="1936993"/>
    <lineage>
        <taxon>Bacteria</taxon>
        <taxon>Bacillati</taxon>
        <taxon>Chloroflexota</taxon>
        <taxon>Ktedonobacteria</taxon>
        <taxon>Ktedonobacterales</taxon>
        <taxon>Dictyobacteraceae</taxon>
        <taxon>Dictyobacter</taxon>
    </lineage>
</organism>
<dbReference type="GO" id="GO:0003700">
    <property type="term" value="F:DNA-binding transcription factor activity"/>
    <property type="evidence" value="ECO:0007669"/>
    <property type="project" value="InterPro"/>
</dbReference>
<evidence type="ECO:0000256" key="1">
    <source>
        <dbReference type="ARBA" id="ARBA00023015"/>
    </source>
</evidence>
<dbReference type="Proteomes" id="UP000287224">
    <property type="component" value="Unassembled WGS sequence"/>
</dbReference>
<evidence type="ECO:0000313" key="6">
    <source>
        <dbReference type="Proteomes" id="UP000287224"/>
    </source>
</evidence>
<dbReference type="PROSITE" id="PS50987">
    <property type="entry name" value="HTH_ARSR_2"/>
    <property type="match status" value="1"/>
</dbReference>
<dbReference type="NCBIfam" id="NF033788">
    <property type="entry name" value="HTH_metalloreg"/>
    <property type="match status" value="1"/>
</dbReference>
<dbReference type="InterPro" id="IPR036388">
    <property type="entry name" value="WH-like_DNA-bd_sf"/>
</dbReference>
<dbReference type="InterPro" id="IPR051011">
    <property type="entry name" value="Metal_resp_trans_reg"/>
</dbReference>
<evidence type="ECO:0000313" key="5">
    <source>
        <dbReference type="EMBL" id="GCE08313.1"/>
    </source>
</evidence>
<reference evidence="6" key="1">
    <citation type="submission" date="2018-12" db="EMBL/GenBank/DDBJ databases">
        <title>Tengunoibacter tsumagoiensis gen. nov., sp. nov., Dictyobacter kobayashii sp. nov., D. alpinus sp. nov., and D. joshuensis sp. nov. and description of Dictyobacteraceae fam. nov. within the order Ktedonobacterales isolated from Tengu-no-mugimeshi.</title>
        <authorList>
            <person name="Wang C.M."/>
            <person name="Zheng Y."/>
            <person name="Sakai Y."/>
            <person name="Toyoda A."/>
            <person name="Minakuchi Y."/>
            <person name="Abe K."/>
            <person name="Yokota A."/>
            <person name="Yabe S."/>
        </authorList>
    </citation>
    <scope>NUCLEOTIDE SEQUENCE [LARGE SCALE GENOMIC DNA]</scope>
    <source>
        <strain evidence="6">S-27</strain>
    </source>
</reference>
<proteinExistence type="predicted"/>
<feature type="domain" description="HTH arsR-type" evidence="4">
    <location>
        <begin position="23"/>
        <end position="117"/>
    </location>
</feature>
<evidence type="ECO:0000259" key="4">
    <source>
        <dbReference type="PROSITE" id="PS50987"/>
    </source>
</evidence>
<keyword evidence="6" id="KW-1185">Reference proteome</keyword>
<protein>
    <recommendedName>
        <fullName evidence="4">HTH arsR-type domain-containing protein</fullName>
    </recommendedName>
</protein>
<dbReference type="Pfam" id="PF01022">
    <property type="entry name" value="HTH_5"/>
    <property type="match status" value="1"/>
</dbReference>
<dbReference type="InterPro" id="IPR011991">
    <property type="entry name" value="ArsR-like_HTH"/>
</dbReference>
<dbReference type="OrthoDB" id="9794330at2"/>
<keyword evidence="1" id="KW-0805">Transcription regulation</keyword>
<dbReference type="SUPFAM" id="SSF46785">
    <property type="entry name" value="Winged helix' DNA-binding domain"/>
    <property type="match status" value="1"/>
</dbReference>